<dbReference type="EMBL" id="QKWP01000488">
    <property type="protein sequence ID" value="RIB19216.1"/>
    <property type="molecule type" value="Genomic_DNA"/>
</dbReference>
<organism evidence="1 2">
    <name type="scientific">Gigaspora rosea</name>
    <dbReference type="NCBI Taxonomy" id="44941"/>
    <lineage>
        <taxon>Eukaryota</taxon>
        <taxon>Fungi</taxon>
        <taxon>Fungi incertae sedis</taxon>
        <taxon>Mucoromycota</taxon>
        <taxon>Glomeromycotina</taxon>
        <taxon>Glomeromycetes</taxon>
        <taxon>Diversisporales</taxon>
        <taxon>Gigasporaceae</taxon>
        <taxon>Gigaspora</taxon>
    </lineage>
</organism>
<reference evidence="1 2" key="1">
    <citation type="submission" date="2018-06" db="EMBL/GenBank/DDBJ databases">
        <title>Comparative genomics reveals the genomic features of Rhizophagus irregularis, R. cerebriforme, R. diaphanum and Gigaspora rosea, and their symbiotic lifestyle signature.</title>
        <authorList>
            <person name="Morin E."/>
            <person name="San Clemente H."/>
            <person name="Chen E.C.H."/>
            <person name="De La Providencia I."/>
            <person name="Hainaut M."/>
            <person name="Kuo A."/>
            <person name="Kohler A."/>
            <person name="Murat C."/>
            <person name="Tang N."/>
            <person name="Roy S."/>
            <person name="Loubradou J."/>
            <person name="Henrissat B."/>
            <person name="Grigoriev I.V."/>
            <person name="Corradi N."/>
            <person name="Roux C."/>
            <person name="Martin F.M."/>
        </authorList>
    </citation>
    <scope>NUCLEOTIDE SEQUENCE [LARGE SCALE GENOMIC DNA]</scope>
    <source>
        <strain evidence="1 2">DAOM 194757</strain>
    </source>
</reference>
<sequence length="182" mass="21054">MGKIIFKKHKTPETIFTELAAKRDKQELKLGMKSIKLPCDKIFKDNQTPKTYSTELKIKRIKPGNYQPSNYQHKFKLGITRSDSLSSKTQQRTKFKTNQTPKTFFDRTISKHCRSSSNLDVIQQTINPPQIVKETKVDSSTQTSGKNYADITLQPIRRVNPDILETFQFQDISRFRLSKGLV</sequence>
<comment type="caution">
    <text evidence="1">The sequence shown here is derived from an EMBL/GenBank/DDBJ whole genome shotgun (WGS) entry which is preliminary data.</text>
</comment>
<evidence type="ECO:0000313" key="2">
    <source>
        <dbReference type="Proteomes" id="UP000266673"/>
    </source>
</evidence>
<keyword evidence="2" id="KW-1185">Reference proteome</keyword>
<evidence type="ECO:0000313" key="1">
    <source>
        <dbReference type="EMBL" id="RIB19216.1"/>
    </source>
</evidence>
<dbReference type="AlphaFoldDB" id="A0A397VJ64"/>
<name>A0A397VJ64_9GLOM</name>
<proteinExistence type="predicted"/>
<protein>
    <submittedName>
        <fullName evidence="1">Uncharacterized protein</fullName>
    </submittedName>
</protein>
<accession>A0A397VJ64</accession>
<dbReference type="OrthoDB" id="2370535at2759"/>
<gene>
    <name evidence="1" type="ORF">C2G38_1281303</name>
</gene>
<dbReference type="Proteomes" id="UP000266673">
    <property type="component" value="Unassembled WGS sequence"/>
</dbReference>